<reference evidence="8 9" key="1">
    <citation type="journal article" date="2015" name="Int. J. Syst. Evol. Microbiol.">
        <title>Sporolactobacillus shoreae sp. nov. and Sporolactobacillus spathodeae sp. nov., two spore-forming lactic acid bacteria isolated from tree barks in Thailand.</title>
        <authorList>
            <person name="Thamacharoensuk T."/>
            <person name="Kitahara M."/>
            <person name="Ohkuma M."/>
            <person name="Thongchul N."/>
            <person name="Tanasupawat S."/>
        </authorList>
    </citation>
    <scope>NUCLEOTIDE SEQUENCE [LARGE SCALE GENOMIC DNA]</scope>
    <source>
        <strain evidence="8 9">BK92</strain>
    </source>
</reference>
<keyword evidence="7" id="KW-0460">Magnesium</keyword>
<feature type="binding site" evidence="7">
    <location>
        <position position="33"/>
    </location>
    <ligand>
        <name>substrate</name>
    </ligand>
</feature>
<dbReference type="Proteomes" id="UP000298347">
    <property type="component" value="Unassembled WGS sequence"/>
</dbReference>
<evidence type="ECO:0000256" key="6">
    <source>
        <dbReference type="ARBA" id="ARBA00023141"/>
    </source>
</evidence>
<dbReference type="Pfam" id="PF01202">
    <property type="entry name" value="SKI"/>
    <property type="match status" value="1"/>
</dbReference>
<dbReference type="GO" id="GO:0009073">
    <property type="term" value="P:aromatic amino acid family biosynthetic process"/>
    <property type="evidence" value="ECO:0007669"/>
    <property type="project" value="UniProtKB-KW"/>
</dbReference>
<dbReference type="InterPro" id="IPR031322">
    <property type="entry name" value="Shikimate/glucono_kinase"/>
</dbReference>
<evidence type="ECO:0000256" key="7">
    <source>
        <dbReference type="HAMAP-Rule" id="MF_00109"/>
    </source>
</evidence>
<keyword evidence="1 7" id="KW-0028">Amino-acid biosynthesis</keyword>
<gene>
    <name evidence="7" type="primary">aroK</name>
    <name evidence="8" type="ORF">E4665_08435</name>
</gene>
<dbReference type="InterPro" id="IPR000623">
    <property type="entry name" value="Shikimate_kinase/TSH1"/>
</dbReference>
<dbReference type="GO" id="GO:0005829">
    <property type="term" value="C:cytosol"/>
    <property type="evidence" value="ECO:0007669"/>
    <property type="project" value="TreeGrafter"/>
</dbReference>
<feature type="binding site" evidence="7">
    <location>
        <position position="78"/>
    </location>
    <ligand>
        <name>substrate</name>
    </ligand>
</feature>
<dbReference type="AlphaFoldDB" id="A0A4Z0GPD5"/>
<dbReference type="GO" id="GO:0009423">
    <property type="term" value="P:chorismate biosynthetic process"/>
    <property type="evidence" value="ECO:0007669"/>
    <property type="project" value="UniProtKB-UniRule"/>
</dbReference>
<dbReference type="EC" id="2.7.1.71" evidence="7"/>
<dbReference type="InterPro" id="IPR027417">
    <property type="entry name" value="P-loop_NTPase"/>
</dbReference>
<keyword evidence="2 7" id="KW-0808">Transferase</keyword>
<feature type="binding site" evidence="7">
    <location>
        <position position="135"/>
    </location>
    <ligand>
        <name>substrate</name>
    </ligand>
</feature>
<feature type="binding site" evidence="7">
    <location>
        <position position="15"/>
    </location>
    <ligand>
        <name>Mg(2+)</name>
        <dbReference type="ChEBI" id="CHEBI:18420"/>
    </ligand>
</feature>
<dbReference type="EMBL" id="SRJD01000008">
    <property type="protein sequence ID" value="TGA98266.1"/>
    <property type="molecule type" value="Genomic_DNA"/>
</dbReference>
<dbReference type="GO" id="GO:0004765">
    <property type="term" value="F:shikimate kinase activity"/>
    <property type="evidence" value="ECO:0007669"/>
    <property type="project" value="UniProtKB-UniRule"/>
</dbReference>
<dbReference type="PANTHER" id="PTHR21087:SF16">
    <property type="entry name" value="SHIKIMATE KINASE 1, CHLOROPLASTIC"/>
    <property type="match status" value="1"/>
</dbReference>
<comment type="caution">
    <text evidence="7">Lacks conserved residue(s) required for the propagation of feature annotation.</text>
</comment>
<dbReference type="GO" id="GO:0005524">
    <property type="term" value="F:ATP binding"/>
    <property type="evidence" value="ECO:0007669"/>
    <property type="project" value="UniProtKB-UniRule"/>
</dbReference>
<accession>A0A4Z0GPD5</accession>
<evidence type="ECO:0000256" key="3">
    <source>
        <dbReference type="ARBA" id="ARBA00022741"/>
    </source>
</evidence>
<comment type="pathway">
    <text evidence="7">Metabolic intermediate biosynthesis; chorismate biosynthesis; chorismate from D-erythrose 4-phosphate and phosphoenolpyruvate: step 5/7.</text>
</comment>
<comment type="similarity">
    <text evidence="7">Belongs to the shikimate kinase family.</text>
</comment>
<comment type="subcellular location">
    <subcellularLocation>
        <location evidence="7">Cytoplasm</location>
    </subcellularLocation>
</comment>
<keyword evidence="6 7" id="KW-0057">Aromatic amino acid biosynthesis</keyword>
<keyword evidence="4 7" id="KW-0418">Kinase</keyword>
<feature type="binding site" evidence="7">
    <location>
        <position position="117"/>
    </location>
    <ligand>
        <name>ATP</name>
        <dbReference type="ChEBI" id="CHEBI:30616"/>
    </ligand>
</feature>
<evidence type="ECO:0000313" key="8">
    <source>
        <dbReference type="EMBL" id="TGA98266.1"/>
    </source>
</evidence>
<dbReference type="PRINTS" id="PR01100">
    <property type="entry name" value="SHIKIMTKNASE"/>
</dbReference>
<feature type="binding site" evidence="7">
    <location>
        <position position="57"/>
    </location>
    <ligand>
        <name>substrate</name>
    </ligand>
</feature>
<evidence type="ECO:0000256" key="4">
    <source>
        <dbReference type="ARBA" id="ARBA00022777"/>
    </source>
</evidence>
<evidence type="ECO:0000313" key="9">
    <source>
        <dbReference type="Proteomes" id="UP000298347"/>
    </source>
</evidence>
<name>A0A4Z0GPD5_9BACL</name>
<evidence type="ECO:0000256" key="1">
    <source>
        <dbReference type="ARBA" id="ARBA00022605"/>
    </source>
</evidence>
<sequence length="173" mass="19648">MVDLILVGFMGSGKTTVGHLLADFIHRPHLDLDQMIVAHSGQSINQIFTEHGERYFRELESKTLASALSEDGVLSTGGGTPVSLTNRQLLHEANIPVVYLKTSPEIILERLQDDHTRPLFRTLDKNRLIELFQERESYYEQSADIQVITDQKTPSEIVHEIKVNIRKMNVARD</sequence>
<comment type="catalytic activity">
    <reaction evidence="7">
        <text>shikimate + ATP = 3-phosphoshikimate + ADP + H(+)</text>
        <dbReference type="Rhea" id="RHEA:13121"/>
        <dbReference type="ChEBI" id="CHEBI:15378"/>
        <dbReference type="ChEBI" id="CHEBI:30616"/>
        <dbReference type="ChEBI" id="CHEBI:36208"/>
        <dbReference type="ChEBI" id="CHEBI:145989"/>
        <dbReference type="ChEBI" id="CHEBI:456216"/>
        <dbReference type="EC" id="2.7.1.71"/>
    </reaction>
</comment>
<dbReference type="OrthoDB" id="9800332at2"/>
<evidence type="ECO:0000256" key="2">
    <source>
        <dbReference type="ARBA" id="ARBA00022679"/>
    </source>
</evidence>
<comment type="function">
    <text evidence="7">Catalyzes the specific phosphorylation of the 3-hydroxyl group of shikimic acid using ATP as a cosubstrate.</text>
</comment>
<dbReference type="CDD" id="cd00464">
    <property type="entry name" value="SK"/>
    <property type="match status" value="1"/>
</dbReference>
<comment type="subunit">
    <text evidence="7">Monomer.</text>
</comment>
<keyword evidence="5 7" id="KW-0067">ATP-binding</keyword>
<evidence type="ECO:0000256" key="5">
    <source>
        <dbReference type="ARBA" id="ARBA00022840"/>
    </source>
</evidence>
<keyword evidence="9" id="KW-1185">Reference proteome</keyword>
<feature type="binding site" evidence="7">
    <location>
        <begin position="11"/>
        <end position="16"/>
    </location>
    <ligand>
        <name>ATP</name>
        <dbReference type="ChEBI" id="CHEBI:30616"/>
    </ligand>
</feature>
<keyword evidence="7" id="KW-0963">Cytoplasm</keyword>
<dbReference type="HAMAP" id="MF_00109">
    <property type="entry name" value="Shikimate_kinase"/>
    <property type="match status" value="1"/>
</dbReference>
<dbReference type="Gene3D" id="3.40.50.300">
    <property type="entry name" value="P-loop containing nucleotide triphosphate hydrolases"/>
    <property type="match status" value="1"/>
</dbReference>
<dbReference type="RefSeq" id="WP_135348354.1">
    <property type="nucleotide sequence ID" value="NZ_SRJD01000008.1"/>
</dbReference>
<proteinExistence type="inferred from homology"/>
<dbReference type="UniPathway" id="UPA00053">
    <property type="reaction ID" value="UER00088"/>
</dbReference>
<organism evidence="8 9">
    <name type="scientific">Sporolactobacillus shoreae</name>
    <dbReference type="NCBI Taxonomy" id="1465501"/>
    <lineage>
        <taxon>Bacteria</taxon>
        <taxon>Bacillati</taxon>
        <taxon>Bacillota</taxon>
        <taxon>Bacilli</taxon>
        <taxon>Bacillales</taxon>
        <taxon>Sporolactobacillaceae</taxon>
        <taxon>Sporolactobacillus</taxon>
    </lineage>
</organism>
<dbReference type="GO" id="GO:0008652">
    <property type="term" value="P:amino acid biosynthetic process"/>
    <property type="evidence" value="ECO:0007669"/>
    <property type="project" value="UniProtKB-KW"/>
</dbReference>
<protein>
    <recommendedName>
        <fullName evidence="7">Shikimate kinase</fullName>
        <shortName evidence="7">SK</shortName>
        <ecNumber evidence="7">2.7.1.71</ecNumber>
    </recommendedName>
</protein>
<keyword evidence="7" id="KW-0479">Metal-binding</keyword>
<dbReference type="SUPFAM" id="SSF52540">
    <property type="entry name" value="P-loop containing nucleoside triphosphate hydrolases"/>
    <property type="match status" value="1"/>
</dbReference>
<dbReference type="PANTHER" id="PTHR21087">
    <property type="entry name" value="SHIKIMATE KINASE"/>
    <property type="match status" value="1"/>
</dbReference>
<comment type="cofactor">
    <cofactor evidence="7">
        <name>Mg(2+)</name>
        <dbReference type="ChEBI" id="CHEBI:18420"/>
    </cofactor>
    <text evidence="7">Binds 1 Mg(2+) ion per subunit.</text>
</comment>
<dbReference type="GO" id="GO:0000287">
    <property type="term" value="F:magnesium ion binding"/>
    <property type="evidence" value="ECO:0007669"/>
    <property type="project" value="UniProtKB-UniRule"/>
</dbReference>
<keyword evidence="3 7" id="KW-0547">Nucleotide-binding</keyword>
<comment type="caution">
    <text evidence="8">The sequence shown here is derived from an EMBL/GenBank/DDBJ whole genome shotgun (WGS) entry which is preliminary data.</text>
</comment>